<comment type="subcellular location">
    <subcellularLocation>
        <location evidence="1">Cell envelope</location>
    </subcellularLocation>
</comment>
<dbReference type="PANTHER" id="PTHR38045:SF1">
    <property type="entry name" value="HEPARINASE II_III-LIKE PROTEIN"/>
    <property type="match status" value="1"/>
</dbReference>
<evidence type="ECO:0008006" key="7">
    <source>
        <dbReference type="Google" id="ProtNLM"/>
    </source>
</evidence>
<dbReference type="Proteomes" id="UP001147782">
    <property type="component" value="Unassembled WGS sequence"/>
</dbReference>
<evidence type="ECO:0000313" key="5">
    <source>
        <dbReference type="EMBL" id="KAJ5354361.1"/>
    </source>
</evidence>
<feature type="domain" description="Heparinase II/III-like C-terminal" evidence="3">
    <location>
        <begin position="380"/>
        <end position="536"/>
    </location>
</feature>
<dbReference type="OrthoDB" id="3476529at2759"/>
<organism evidence="5 6">
    <name type="scientific">Penicillium cataractarum</name>
    <dbReference type="NCBI Taxonomy" id="2100454"/>
    <lineage>
        <taxon>Eukaryota</taxon>
        <taxon>Fungi</taxon>
        <taxon>Dikarya</taxon>
        <taxon>Ascomycota</taxon>
        <taxon>Pezizomycotina</taxon>
        <taxon>Eurotiomycetes</taxon>
        <taxon>Eurotiomycetidae</taxon>
        <taxon>Eurotiales</taxon>
        <taxon>Aspergillaceae</taxon>
        <taxon>Penicillium</taxon>
    </lineage>
</organism>
<evidence type="ECO:0000259" key="3">
    <source>
        <dbReference type="Pfam" id="PF07940"/>
    </source>
</evidence>
<accession>A0A9W9R633</accession>
<evidence type="ECO:0000259" key="4">
    <source>
        <dbReference type="Pfam" id="PF16332"/>
    </source>
</evidence>
<proteinExistence type="predicted"/>
<dbReference type="InterPro" id="IPR032518">
    <property type="entry name" value="HepII_N"/>
</dbReference>
<dbReference type="PANTHER" id="PTHR38045">
    <property type="entry name" value="CHROMOSOME 1, WHOLE GENOME SHOTGUN SEQUENCE"/>
    <property type="match status" value="1"/>
</dbReference>
<dbReference type="Gene3D" id="1.50.10.100">
    <property type="entry name" value="Chondroitin AC/alginate lyase"/>
    <property type="match status" value="1"/>
</dbReference>
<dbReference type="AlphaFoldDB" id="A0A9W9R633"/>
<dbReference type="SUPFAM" id="SSF48230">
    <property type="entry name" value="Chondroitin AC/alginate lyase"/>
    <property type="match status" value="1"/>
</dbReference>
<keyword evidence="6" id="KW-1185">Reference proteome</keyword>
<feature type="chain" id="PRO_5040850332" description="Heparinase II N-terminal domain-containing protein" evidence="2">
    <location>
        <begin position="21"/>
        <end position="638"/>
    </location>
</feature>
<dbReference type="InterPro" id="IPR008929">
    <property type="entry name" value="Chondroitin_lyas"/>
</dbReference>
<evidence type="ECO:0000256" key="2">
    <source>
        <dbReference type="SAM" id="SignalP"/>
    </source>
</evidence>
<evidence type="ECO:0000256" key="1">
    <source>
        <dbReference type="ARBA" id="ARBA00004196"/>
    </source>
</evidence>
<dbReference type="GO" id="GO:0016829">
    <property type="term" value="F:lyase activity"/>
    <property type="evidence" value="ECO:0007669"/>
    <property type="project" value="InterPro"/>
</dbReference>
<feature type="domain" description="Heparinase II N-terminal" evidence="4">
    <location>
        <begin position="83"/>
        <end position="234"/>
    </location>
</feature>
<dbReference type="Gene3D" id="2.70.98.70">
    <property type="match status" value="1"/>
</dbReference>
<dbReference type="Pfam" id="PF07940">
    <property type="entry name" value="Hepar_II_III_C"/>
    <property type="match status" value="1"/>
</dbReference>
<dbReference type="GeneID" id="81444886"/>
<sequence>MLVFHAGMLRLLAFASIAGASIDFTSLPPHPRLMFTDKRVQAVLSMSETDLYYQNVLGYLEKTANTAIETPLSLSSSSSWSSTIRLNVGATAGMYRLTNDTAYSDWVIETILTVTDLPDWNPSNFLNTADITMTVSLGYDWVYDELTEAQREAIETAMAEKSFVPALNSSINSWSEHTNNWAQVTHGCLIIGTLAVGDVNETLANQIIDFSVPKLQVSLEQYAPDGGWIEGYSYGTYAGIFLGLMMGSLDSALGSDLGISSLSGMQNLGAWLTHGFGQTGGFSWADGAWTFSNANSLWSVGYWATRFNQAGWLQGMLSRFTAAQAATFQAFLFYNATLNTTNVLSDMPRYEQFENVAGMTYRTSWTNSNGWFYGFMGGYNGRSHGHLDAGSFVIDYKGYRWAELLGSDSYSLTNYFVAPRRWTYYRCRSEGANTLSISDTAQTALHFANQIPSANNSLLWAGSFDSSSRFGVANLTEAYSNVTTSVLRGVGVLNDSQFIVRDEIIAPEAVDIAASWHTTADITLGTDNRTATLVQGDITMEITLLLPLNAHLELVDTNPCNAYTSCSEMTNNGIYNVAVRLPSLTTEATILLALAEPGATIDEFNHPLTTWYSLCTVDCWKGENVEDPYWLQDAETYY</sequence>
<comment type="caution">
    <text evidence="5">The sequence shown here is derived from an EMBL/GenBank/DDBJ whole genome shotgun (WGS) entry which is preliminary data.</text>
</comment>
<dbReference type="Pfam" id="PF16332">
    <property type="entry name" value="DUF4962"/>
    <property type="match status" value="1"/>
</dbReference>
<reference evidence="5" key="2">
    <citation type="journal article" date="2023" name="IMA Fungus">
        <title>Comparative genomic study of the Penicillium genus elucidates a diverse pangenome and 15 lateral gene transfer events.</title>
        <authorList>
            <person name="Petersen C."/>
            <person name="Sorensen T."/>
            <person name="Nielsen M.R."/>
            <person name="Sondergaard T.E."/>
            <person name="Sorensen J.L."/>
            <person name="Fitzpatrick D.A."/>
            <person name="Frisvad J.C."/>
            <person name="Nielsen K.L."/>
        </authorList>
    </citation>
    <scope>NUCLEOTIDE SEQUENCE</scope>
    <source>
        <strain evidence="5">IBT 29864</strain>
    </source>
</reference>
<dbReference type="InterPro" id="IPR012480">
    <property type="entry name" value="Hepar_II_III_C"/>
</dbReference>
<protein>
    <recommendedName>
        <fullName evidence="7">Heparinase II N-terminal domain-containing protein</fullName>
    </recommendedName>
</protein>
<dbReference type="EMBL" id="JAPZBS010000011">
    <property type="protein sequence ID" value="KAJ5354361.1"/>
    <property type="molecule type" value="Genomic_DNA"/>
</dbReference>
<dbReference type="RefSeq" id="XP_056548930.1">
    <property type="nucleotide sequence ID" value="XM_056705707.1"/>
</dbReference>
<name>A0A9W9R633_9EURO</name>
<evidence type="ECO:0000313" key="6">
    <source>
        <dbReference type="Proteomes" id="UP001147782"/>
    </source>
</evidence>
<gene>
    <name evidence="5" type="ORF">N7496_012794</name>
</gene>
<keyword evidence="2" id="KW-0732">Signal</keyword>
<reference evidence="5" key="1">
    <citation type="submission" date="2022-11" db="EMBL/GenBank/DDBJ databases">
        <authorList>
            <person name="Petersen C."/>
        </authorList>
    </citation>
    <scope>NUCLEOTIDE SEQUENCE</scope>
    <source>
        <strain evidence="5">IBT 29864</strain>
    </source>
</reference>
<feature type="signal peptide" evidence="2">
    <location>
        <begin position="1"/>
        <end position="20"/>
    </location>
</feature>